<dbReference type="EMBL" id="CAJPIN010009009">
    <property type="protein sequence ID" value="CAG2059238.1"/>
    <property type="molecule type" value="Genomic_DNA"/>
</dbReference>
<reference evidence="1" key="1">
    <citation type="submission" date="2021-03" db="EMBL/GenBank/DDBJ databases">
        <authorList>
            <person name="Tran Van P."/>
        </authorList>
    </citation>
    <scope>NUCLEOTIDE SEQUENCE</scope>
</reference>
<dbReference type="Proteomes" id="UP001153148">
    <property type="component" value="Unassembled WGS sequence"/>
</dbReference>
<evidence type="ECO:0000313" key="1">
    <source>
        <dbReference type="EMBL" id="CAG2059238.1"/>
    </source>
</evidence>
<sequence>MCLAAVTFDSQNLAVSCRSAPKKSWGYFSLSVTWISELKSQPGELRVILCQLGDEPIKPSMKLLAGYGLDKRWSLLSQT</sequence>
<comment type="caution">
    <text evidence="1">The sequence shown here is derived from an EMBL/GenBank/DDBJ whole genome shotgun (WGS) entry which is preliminary data.</text>
</comment>
<protein>
    <submittedName>
        <fullName evidence="1">Uncharacterized protein</fullName>
    </submittedName>
</protein>
<name>A0ABN7NUI9_TIMPD</name>
<gene>
    <name evidence="1" type="ORF">TPAB3V08_LOCUS6203</name>
</gene>
<accession>A0ABN7NUI9</accession>
<evidence type="ECO:0000313" key="2">
    <source>
        <dbReference type="Proteomes" id="UP001153148"/>
    </source>
</evidence>
<proteinExistence type="predicted"/>
<organism evidence="1 2">
    <name type="scientific">Timema podura</name>
    <name type="common">Walking stick</name>
    <dbReference type="NCBI Taxonomy" id="61482"/>
    <lineage>
        <taxon>Eukaryota</taxon>
        <taxon>Metazoa</taxon>
        <taxon>Ecdysozoa</taxon>
        <taxon>Arthropoda</taxon>
        <taxon>Hexapoda</taxon>
        <taxon>Insecta</taxon>
        <taxon>Pterygota</taxon>
        <taxon>Neoptera</taxon>
        <taxon>Polyneoptera</taxon>
        <taxon>Phasmatodea</taxon>
        <taxon>Timematodea</taxon>
        <taxon>Timematoidea</taxon>
        <taxon>Timematidae</taxon>
        <taxon>Timema</taxon>
    </lineage>
</organism>
<keyword evidence="2" id="KW-1185">Reference proteome</keyword>